<sequence length="262" mass="28888">MTDYLEEQTNELEALRSIFPDEFEELDPGPPASFRINITLDPDTLPPSLSESFPFPPTLHLDITYTPTYPDEPPELNLSDVTGLDNTEQSSLLTELQETAQTLLGMAMIFSLASQARDSFDQILNDRSDRLAAEEEARILAEEEAERNRHIGTKVTPDSFAVWKNSFIAETAQILKSGGKLSSSQTAAAALAGLLTPGGKAGKLTGRQLFEKDTSLVKSDMAYVEEGDVAVDVDLFDEMDGLESGDEEEDEGEWRKNFTEDD</sequence>
<dbReference type="AlphaFoldDB" id="A0AAD5X1E5"/>
<dbReference type="Pfam" id="PF05773">
    <property type="entry name" value="RWD"/>
    <property type="match status" value="1"/>
</dbReference>
<dbReference type="EMBL" id="JADGJD010000553">
    <property type="protein sequence ID" value="KAJ3050107.1"/>
    <property type="molecule type" value="Genomic_DNA"/>
</dbReference>
<gene>
    <name evidence="3" type="primary">RWDD1</name>
    <name evidence="3" type="ORF">HK097_008912</name>
</gene>
<name>A0AAD5X1E5_9FUNG</name>
<dbReference type="GO" id="GO:0051246">
    <property type="term" value="P:regulation of protein metabolic process"/>
    <property type="evidence" value="ECO:0007669"/>
    <property type="project" value="UniProtKB-ARBA"/>
</dbReference>
<dbReference type="GO" id="GO:0033554">
    <property type="term" value="P:cellular response to stress"/>
    <property type="evidence" value="ECO:0007669"/>
    <property type="project" value="UniProtKB-ARBA"/>
</dbReference>
<reference evidence="3" key="1">
    <citation type="submission" date="2020-05" db="EMBL/GenBank/DDBJ databases">
        <title>Phylogenomic resolution of chytrid fungi.</title>
        <authorList>
            <person name="Stajich J.E."/>
            <person name="Amses K."/>
            <person name="Simmons R."/>
            <person name="Seto K."/>
            <person name="Myers J."/>
            <person name="Bonds A."/>
            <person name="Quandt C.A."/>
            <person name="Barry K."/>
            <person name="Liu P."/>
            <person name="Grigoriev I."/>
            <person name="Longcore J.E."/>
            <person name="James T.Y."/>
        </authorList>
    </citation>
    <scope>NUCLEOTIDE SEQUENCE</scope>
    <source>
        <strain evidence="3">JEL0318</strain>
    </source>
</reference>
<dbReference type="CDD" id="cd23823">
    <property type="entry name" value="RWD_GCN2"/>
    <property type="match status" value="1"/>
</dbReference>
<feature type="region of interest" description="Disordered" evidence="1">
    <location>
        <begin position="240"/>
        <end position="262"/>
    </location>
</feature>
<dbReference type="FunFam" id="3.10.110.10:FF:000050">
    <property type="entry name" value="eIF-2-alpha kinase GCN2"/>
    <property type="match status" value="1"/>
</dbReference>
<evidence type="ECO:0000313" key="4">
    <source>
        <dbReference type="Proteomes" id="UP001212841"/>
    </source>
</evidence>
<dbReference type="InterPro" id="IPR040213">
    <property type="entry name" value="GIR2-like"/>
</dbReference>
<dbReference type="SMART" id="SM00591">
    <property type="entry name" value="RWD"/>
    <property type="match status" value="1"/>
</dbReference>
<evidence type="ECO:0000259" key="2">
    <source>
        <dbReference type="PROSITE" id="PS50908"/>
    </source>
</evidence>
<dbReference type="InterPro" id="IPR016135">
    <property type="entry name" value="UBQ-conjugating_enzyme/RWD"/>
</dbReference>
<feature type="compositionally biased region" description="Acidic residues" evidence="1">
    <location>
        <begin position="240"/>
        <end position="252"/>
    </location>
</feature>
<proteinExistence type="predicted"/>
<dbReference type="GO" id="GO:0010468">
    <property type="term" value="P:regulation of gene expression"/>
    <property type="evidence" value="ECO:0007669"/>
    <property type="project" value="UniProtKB-ARBA"/>
</dbReference>
<comment type="caution">
    <text evidence="3">The sequence shown here is derived from an EMBL/GenBank/DDBJ whole genome shotgun (WGS) entry which is preliminary data.</text>
</comment>
<dbReference type="SUPFAM" id="SSF54495">
    <property type="entry name" value="UBC-like"/>
    <property type="match status" value="1"/>
</dbReference>
<dbReference type="Gene3D" id="3.10.110.10">
    <property type="entry name" value="Ubiquitin Conjugating Enzyme"/>
    <property type="match status" value="1"/>
</dbReference>
<keyword evidence="4" id="KW-1185">Reference proteome</keyword>
<accession>A0AAD5X1E5</accession>
<feature type="domain" description="RWD" evidence="2">
    <location>
        <begin position="10"/>
        <end position="123"/>
    </location>
</feature>
<evidence type="ECO:0000256" key="1">
    <source>
        <dbReference type="SAM" id="MobiDB-lite"/>
    </source>
</evidence>
<dbReference type="Proteomes" id="UP001212841">
    <property type="component" value="Unassembled WGS sequence"/>
</dbReference>
<evidence type="ECO:0000313" key="3">
    <source>
        <dbReference type="EMBL" id="KAJ3050107.1"/>
    </source>
</evidence>
<dbReference type="PROSITE" id="PS50908">
    <property type="entry name" value="RWD"/>
    <property type="match status" value="1"/>
</dbReference>
<protein>
    <submittedName>
        <fullName evidence="3">RWD domain-containing protein 1</fullName>
    </submittedName>
</protein>
<organism evidence="3 4">
    <name type="scientific">Rhizophlyctis rosea</name>
    <dbReference type="NCBI Taxonomy" id="64517"/>
    <lineage>
        <taxon>Eukaryota</taxon>
        <taxon>Fungi</taxon>
        <taxon>Fungi incertae sedis</taxon>
        <taxon>Chytridiomycota</taxon>
        <taxon>Chytridiomycota incertae sedis</taxon>
        <taxon>Chytridiomycetes</taxon>
        <taxon>Rhizophlyctidales</taxon>
        <taxon>Rhizophlyctidaceae</taxon>
        <taxon>Rhizophlyctis</taxon>
    </lineage>
</organism>
<dbReference type="GO" id="GO:0009893">
    <property type="term" value="P:positive regulation of metabolic process"/>
    <property type="evidence" value="ECO:0007669"/>
    <property type="project" value="UniProtKB-ARBA"/>
</dbReference>
<feature type="compositionally biased region" description="Basic and acidic residues" evidence="1">
    <location>
        <begin position="253"/>
        <end position="262"/>
    </location>
</feature>
<dbReference type="InterPro" id="IPR006575">
    <property type="entry name" value="RWD_dom"/>
</dbReference>
<dbReference type="PANTHER" id="PTHR12292">
    <property type="entry name" value="RWD DOMAIN-CONTAINING PROTEIN"/>
    <property type="match status" value="1"/>
</dbReference>